<reference evidence="2 3" key="1">
    <citation type="submission" date="2018-11" db="EMBL/GenBank/DDBJ databases">
        <authorList>
            <consortium name="Pathogen Informatics"/>
        </authorList>
    </citation>
    <scope>NUCLEOTIDE SEQUENCE [LARGE SCALE GENOMIC DNA]</scope>
</reference>
<evidence type="ECO:0000313" key="2">
    <source>
        <dbReference type="EMBL" id="VDN13494.1"/>
    </source>
</evidence>
<sequence>MLVASETGIKSLADSVPSSSPTAPRLPEIQPEPDVSDSAAAPSHTSPLRSAMQWHLGLFKFYDRLLQALVKRPDEPEHEKAE</sequence>
<dbReference type="Proteomes" id="UP000281553">
    <property type="component" value="Unassembled WGS sequence"/>
</dbReference>
<name>A0A3P7L9Z1_DIBLA</name>
<proteinExistence type="predicted"/>
<protein>
    <submittedName>
        <fullName evidence="2">Uncharacterized protein</fullName>
    </submittedName>
</protein>
<evidence type="ECO:0000256" key="1">
    <source>
        <dbReference type="SAM" id="MobiDB-lite"/>
    </source>
</evidence>
<organism evidence="2 3">
    <name type="scientific">Dibothriocephalus latus</name>
    <name type="common">Fish tapeworm</name>
    <name type="synonym">Diphyllobothrium latum</name>
    <dbReference type="NCBI Taxonomy" id="60516"/>
    <lineage>
        <taxon>Eukaryota</taxon>
        <taxon>Metazoa</taxon>
        <taxon>Spiralia</taxon>
        <taxon>Lophotrochozoa</taxon>
        <taxon>Platyhelminthes</taxon>
        <taxon>Cestoda</taxon>
        <taxon>Eucestoda</taxon>
        <taxon>Diphyllobothriidea</taxon>
        <taxon>Diphyllobothriidae</taxon>
        <taxon>Dibothriocephalus</taxon>
    </lineage>
</organism>
<evidence type="ECO:0000313" key="3">
    <source>
        <dbReference type="Proteomes" id="UP000281553"/>
    </source>
</evidence>
<feature type="region of interest" description="Disordered" evidence="1">
    <location>
        <begin position="1"/>
        <end position="46"/>
    </location>
</feature>
<accession>A0A3P7L9Z1</accession>
<gene>
    <name evidence="2" type="ORF">DILT_LOCUS9325</name>
</gene>
<dbReference type="AlphaFoldDB" id="A0A3P7L9Z1"/>
<keyword evidence="3" id="KW-1185">Reference proteome</keyword>
<dbReference type="EMBL" id="UYRU01056546">
    <property type="protein sequence ID" value="VDN13494.1"/>
    <property type="molecule type" value="Genomic_DNA"/>
</dbReference>